<dbReference type="Proteomes" id="UP001583177">
    <property type="component" value="Unassembled WGS sequence"/>
</dbReference>
<dbReference type="EMBL" id="JAWRVE010000073">
    <property type="protein sequence ID" value="KAL1863895.1"/>
    <property type="molecule type" value="Genomic_DNA"/>
</dbReference>
<accession>A0ABR3WK99</accession>
<reference evidence="2 3" key="1">
    <citation type="journal article" date="2024" name="IMA Fungus">
        <title>IMA Genome - F19 : A genome assembly and annotation guide to empower mycologists, including annotated draft genome sequences of Ceratocystis pirilliformis, Diaporthe australafricana, Fusarium ophioides, Paecilomyces lecythidis, and Sporothrix stenoceras.</title>
        <authorList>
            <person name="Aylward J."/>
            <person name="Wilson A.M."/>
            <person name="Visagie C.M."/>
            <person name="Spraker J."/>
            <person name="Barnes I."/>
            <person name="Buitendag C."/>
            <person name="Ceriani C."/>
            <person name="Del Mar Angel L."/>
            <person name="du Plessis D."/>
            <person name="Fuchs T."/>
            <person name="Gasser K."/>
            <person name="Kramer D."/>
            <person name="Li W."/>
            <person name="Munsamy K."/>
            <person name="Piso A."/>
            <person name="Price J.L."/>
            <person name="Sonnekus B."/>
            <person name="Thomas C."/>
            <person name="van der Nest A."/>
            <person name="van Dijk A."/>
            <person name="van Heerden A."/>
            <person name="van Vuuren N."/>
            <person name="Yilmaz N."/>
            <person name="Duong T.A."/>
            <person name="van der Merwe N.A."/>
            <person name="Wingfield M.J."/>
            <person name="Wingfield B.D."/>
        </authorList>
    </citation>
    <scope>NUCLEOTIDE SEQUENCE [LARGE SCALE GENOMIC DNA]</scope>
    <source>
        <strain evidence="2 3">CMW 18300</strain>
    </source>
</reference>
<keyword evidence="3" id="KW-1185">Reference proteome</keyword>
<feature type="domain" description="Azaphilone pigments biosynthesis cluster protein L N-terminal" evidence="1">
    <location>
        <begin position="5"/>
        <end position="198"/>
    </location>
</feature>
<organism evidence="2 3">
    <name type="scientific">Diaporthe australafricana</name>
    <dbReference type="NCBI Taxonomy" id="127596"/>
    <lineage>
        <taxon>Eukaryota</taxon>
        <taxon>Fungi</taxon>
        <taxon>Dikarya</taxon>
        <taxon>Ascomycota</taxon>
        <taxon>Pezizomycotina</taxon>
        <taxon>Sordariomycetes</taxon>
        <taxon>Sordariomycetidae</taxon>
        <taxon>Diaporthales</taxon>
        <taxon>Diaporthaceae</taxon>
        <taxon>Diaporthe</taxon>
    </lineage>
</organism>
<name>A0ABR3WK99_9PEZI</name>
<evidence type="ECO:0000313" key="3">
    <source>
        <dbReference type="Proteomes" id="UP001583177"/>
    </source>
</evidence>
<protein>
    <recommendedName>
        <fullName evidence="1">Azaphilone pigments biosynthesis cluster protein L N-terminal domain-containing protein</fullName>
    </recommendedName>
</protein>
<gene>
    <name evidence="2" type="ORF">Daus18300_008044</name>
</gene>
<sequence>MLGNMIKGLTNAPDTLKSLHNALETFENVVTSLQHDLDRLEDAALSSDQKDSLRALEPVLRYCNTVCNAFAKRLAELTSHSDQGHITWVDRFRLHFNDSDIHVLKENLAQCQRTFSDTMSFATLFDDRRTANGTRVVLDELAANYAQSVNDIGGRIQGLELSMQTFCMTSATAARSDVDNVLKVLKEHNRILKICLQVYQPALKETSSLAGTTVKYARAFDTARMATGNIDFHGEAPATHVEIAEARDQARIFNGNMSGEASKAFWG</sequence>
<proteinExistence type="predicted"/>
<evidence type="ECO:0000313" key="2">
    <source>
        <dbReference type="EMBL" id="KAL1863895.1"/>
    </source>
</evidence>
<dbReference type="InterPro" id="IPR031348">
    <property type="entry name" value="PigL_N"/>
</dbReference>
<comment type="caution">
    <text evidence="2">The sequence shown here is derived from an EMBL/GenBank/DDBJ whole genome shotgun (WGS) entry which is preliminary data.</text>
</comment>
<dbReference type="Pfam" id="PF17111">
    <property type="entry name" value="PigL_N"/>
    <property type="match status" value="1"/>
</dbReference>
<evidence type="ECO:0000259" key="1">
    <source>
        <dbReference type="Pfam" id="PF17111"/>
    </source>
</evidence>